<dbReference type="InterPro" id="IPR000719">
    <property type="entry name" value="Prot_kinase_dom"/>
</dbReference>
<dbReference type="GO" id="GO:0005737">
    <property type="term" value="C:cytoplasm"/>
    <property type="evidence" value="ECO:0007669"/>
    <property type="project" value="TreeGrafter"/>
</dbReference>
<feature type="compositionally biased region" description="Low complexity" evidence="1">
    <location>
        <begin position="473"/>
        <end position="486"/>
    </location>
</feature>
<protein>
    <recommendedName>
        <fullName evidence="2">Protein kinase domain-containing protein</fullName>
    </recommendedName>
</protein>
<dbReference type="PROSITE" id="PS00108">
    <property type="entry name" value="PROTEIN_KINASE_ST"/>
    <property type="match status" value="1"/>
</dbReference>
<feature type="compositionally biased region" description="Polar residues" evidence="1">
    <location>
        <begin position="545"/>
        <end position="560"/>
    </location>
</feature>
<dbReference type="PROSITE" id="PS50011">
    <property type="entry name" value="PROTEIN_KINASE_DOM"/>
    <property type="match status" value="1"/>
</dbReference>
<dbReference type="InterPro" id="IPR008271">
    <property type="entry name" value="Ser/Thr_kinase_AS"/>
</dbReference>
<feature type="compositionally biased region" description="Basic and acidic residues" evidence="1">
    <location>
        <begin position="565"/>
        <end position="582"/>
    </location>
</feature>
<dbReference type="GO" id="GO:0005524">
    <property type="term" value="F:ATP binding"/>
    <property type="evidence" value="ECO:0007669"/>
    <property type="project" value="InterPro"/>
</dbReference>
<dbReference type="InterPro" id="IPR011009">
    <property type="entry name" value="Kinase-like_dom_sf"/>
</dbReference>
<dbReference type="GO" id="GO:0005634">
    <property type="term" value="C:nucleus"/>
    <property type="evidence" value="ECO:0007669"/>
    <property type="project" value="TreeGrafter"/>
</dbReference>
<feature type="region of interest" description="Disordered" evidence="1">
    <location>
        <begin position="325"/>
        <end position="365"/>
    </location>
</feature>
<feature type="compositionally biased region" description="Basic and acidic residues" evidence="1">
    <location>
        <begin position="530"/>
        <end position="544"/>
    </location>
</feature>
<feature type="compositionally biased region" description="Polar residues" evidence="1">
    <location>
        <begin position="627"/>
        <end position="638"/>
    </location>
</feature>
<evidence type="ECO:0000313" key="4">
    <source>
        <dbReference type="Proteomes" id="UP001497382"/>
    </source>
</evidence>
<proteinExistence type="predicted"/>
<feature type="compositionally biased region" description="Low complexity" evidence="1">
    <location>
        <begin position="516"/>
        <end position="529"/>
    </location>
</feature>
<feature type="region of interest" description="Disordered" evidence="1">
    <location>
        <begin position="433"/>
        <end position="690"/>
    </location>
</feature>
<sequence length="690" mass="77571">MENVCVIVCALQGVELRNWARRYCGESALQIPLSDRYVEFLAQGGYGWVSLVYDDTEKRPLAVKCTTDTSDMELTWWPKLQHDTILPLIEYITLDNCTVFIMPAMRKDLWMCVNEPQFYQDELSFGLCRIWLGDVATALDYLHNQHLCHLDLKLDNVFLKDNGRACLGDFSLLSDSREVPAKFHFLELYEPPEYTDWCHGCAPSAIADAVQFGGDKADMWQYGILALDLLTNLSLSGERSNYFTLWHHDVWPFVQKVLLHKEYLEYLMEDTFQNVFFNPLDFDLCHEFLEQILIIEPNARVSASEAMRHEFVNVEWPQIPASFGMPKQITAHPSKPRGREAKKKQIGEGEEEEGPPLEESPSKIPADVLKKKMEKIQKEKQVRRQSFAAIAGKNPLMIRHNLSGMDVEAERSISNDLSSMSDVEVLDNAVIKKSVETNKKNDEGNRGRNTKKVVTSISPYKKLQAKVNKNPARSTSSQLGRSSRSSTEQVTRFLSSSNKNLKGKSPTRKASELKGKSSSGASRSPSVKKSPGDSKNSPKDEKSKTNPSSKKSLTGRKGSTSFKKSPNDKKSSSNPKVSEKSPTDQNNKTKGKASQDDQKNTTGVNSENRKKPDSASDQKDVKKGKTSSDVQKNTVSSQENRKKSMVSSHDKCLEPNYSKDSPRTNTNSKKILSSAEQNGRKRSSHDCSTT</sequence>
<dbReference type="CDD" id="cd00180">
    <property type="entry name" value="PKc"/>
    <property type="match status" value="1"/>
</dbReference>
<feature type="domain" description="Protein kinase" evidence="2">
    <location>
        <begin position="35"/>
        <end position="312"/>
    </location>
</feature>
<dbReference type="SMART" id="SM00220">
    <property type="entry name" value="S_TKc"/>
    <property type="match status" value="1"/>
</dbReference>
<dbReference type="GO" id="GO:0044773">
    <property type="term" value="P:mitotic DNA damage checkpoint signaling"/>
    <property type="evidence" value="ECO:0007669"/>
    <property type="project" value="TreeGrafter"/>
</dbReference>
<dbReference type="Pfam" id="PF00069">
    <property type="entry name" value="Pkinase"/>
    <property type="match status" value="1"/>
</dbReference>
<dbReference type="Proteomes" id="UP001497382">
    <property type="component" value="Unassembled WGS sequence"/>
</dbReference>
<dbReference type="PANTHER" id="PTHR44167:SF24">
    <property type="entry name" value="SERINE_THREONINE-PROTEIN KINASE CHK2"/>
    <property type="match status" value="1"/>
</dbReference>
<evidence type="ECO:0000256" key="1">
    <source>
        <dbReference type="SAM" id="MobiDB-lite"/>
    </source>
</evidence>
<evidence type="ECO:0000313" key="3">
    <source>
        <dbReference type="EMBL" id="CAL1292199.1"/>
    </source>
</evidence>
<organism evidence="3 4">
    <name type="scientific">Larinioides sclopetarius</name>
    <dbReference type="NCBI Taxonomy" id="280406"/>
    <lineage>
        <taxon>Eukaryota</taxon>
        <taxon>Metazoa</taxon>
        <taxon>Ecdysozoa</taxon>
        <taxon>Arthropoda</taxon>
        <taxon>Chelicerata</taxon>
        <taxon>Arachnida</taxon>
        <taxon>Araneae</taxon>
        <taxon>Araneomorphae</taxon>
        <taxon>Entelegynae</taxon>
        <taxon>Araneoidea</taxon>
        <taxon>Araneidae</taxon>
        <taxon>Larinioides</taxon>
    </lineage>
</organism>
<dbReference type="PANTHER" id="PTHR44167">
    <property type="entry name" value="OVARIAN-SPECIFIC SERINE/THREONINE-PROTEIN KINASE LOK-RELATED"/>
    <property type="match status" value="1"/>
</dbReference>
<feature type="compositionally biased region" description="Basic and acidic residues" evidence="1">
    <location>
        <begin position="433"/>
        <end position="446"/>
    </location>
</feature>
<feature type="compositionally biased region" description="Polar residues" evidence="1">
    <location>
        <begin position="663"/>
        <end position="677"/>
    </location>
</feature>
<dbReference type="AlphaFoldDB" id="A0AAV2B9A9"/>
<comment type="caution">
    <text evidence="3">The sequence shown here is derived from an EMBL/GenBank/DDBJ whole genome shotgun (WGS) entry which is preliminary data.</text>
</comment>
<dbReference type="Gene3D" id="1.10.510.10">
    <property type="entry name" value="Transferase(Phosphotransferase) domain 1"/>
    <property type="match status" value="1"/>
</dbReference>
<feature type="compositionally biased region" description="Basic and acidic residues" evidence="1">
    <location>
        <begin position="337"/>
        <end position="347"/>
    </location>
</feature>
<feature type="compositionally biased region" description="Basic and acidic residues" evidence="1">
    <location>
        <begin position="607"/>
        <end position="623"/>
    </location>
</feature>
<dbReference type="GO" id="GO:0004674">
    <property type="term" value="F:protein serine/threonine kinase activity"/>
    <property type="evidence" value="ECO:0007669"/>
    <property type="project" value="TreeGrafter"/>
</dbReference>
<gene>
    <name evidence="3" type="ORF">LARSCL_LOCUS17529</name>
</gene>
<keyword evidence="4" id="KW-1185">Reference proteome</keyword>
<reference evidence="3 4" key="1">
    <citation type="submission" date="2024-04" db="EMBL/GenBank/DDBJ databases">
        <authorList>
            <person name="Rising A."/>
            <person name="Reimegard J."/>
            <person name="Sonavane S."/>
            <person name="Akerstrom W."/>
            <person name="Nylinder S."/>
            <person name="Hedman E."/>
            <person name="Kallberg Y."/>
        </authorList>
    </citation>
    <scope>NUCLEOTIDE SEQUENCE [LARGE SCALE GENOMIC DNA]</scope>
</reference>
<dbReference type="EMBL" id="CAXIEN010000301">
    <property type="protein sequence ID" value="CAL1292199.1"/>
    <property type="molecule type" value="Genomic_DNA"/>
</dbReference>
<evidence type="ECO:0000259" key="2">
    <source>
        <dbReference type="PROSITE" id="PS50011"/>
    </source>
</evidence>
<accession>A0AAV2B9A9</accession>
<dbReference type="SUPFAM" id="SSF56112">
    <property type="entry name" value="Protein kinase-like (PK-like)"/>
    <property type="match status" value="1"/>
</dbReference>
<name>A0AAV2B9A9_9ARAC</name>